<organism evidence="3 4">
    <name type="scientific">Mytilus coruscus</name>
    <name type="common">Sea mussel</name>
    <dbReference type="NCBI Taxonomy" id="42192"/>
    <lineage>
        <taxon>Eukaryota</taxon>
        <taxon>Metazoa</taxon>
        <taxon>Spiralia</taxon>
        <taxon>Lophotrochozoa</taxon>
        <taxon>Mollusca</taxon>
        <taxon>Bivalvia</taxon>
        <taxon>Autobranchia</taxon>
        <taxon>Pteriomorphia</taxon>
        <taxon>Mytilida</taxon>
        <taxon>Mytiloidea</taxon>
        <taxon>Mytilidae</taxon>
        <taxon>Mytilinae</taxon>
        <taxon>Mytilus</taxon>
    </lineage>
</organism>
<evidence type="ECO:0000313" key="4">
    <source>
        <dbReference type="Proteomes" id="UP000507470"/>
    </source>
</evidence>
<evidence type="ECO:0000256" key="2">
    <source>
        <dbReference type="SAM" id="Phobius"/>
    </source>
</evidence>
<sequence length="246" mass="26880">MTTTKLTTPASSTIKTSEQTPPLTSKMTTTGQTTPLTSTMTTTERTTPLTSIMTTTERTTPSTSTMRTTELTLSSTSTITATEQTTPSTYTMTTTKITTLPTSTMTTTDMKTPPTSAMTTIAYDRIINTISEKLVVTSIYPFSPDECLCPCSKVAKGKWDFFRGMSLTLDQLRELLKPDLDLMKKELSINKSNTSRMRRSKISAPDDRVSATSVGYVGVVFICLITVIIVTIDILGCNVAKSRKRS</sequence>
<keyword evidence="2" id="KW-1133">Transmembrane helix</keyword>
<dbReference type="AlphaFoldDB" id="A0A6J8BW48"/>
<accession>A0A6J8BW48</accession>
<feature type="transmembrane region" description="Helical" evidence="2">
    <location>
        <begin position="214"/>
        <end position="236"/>
    </location>
</feature>
<keyword evidence="4" id="KW-1185">Reference proteome</keyword>
<keyword evidence="2" id="KW-0812">Transmembrane</keyword>
<dbReference type="EMBL" id="CACVKT020004065">
    <property type="protein sequence ID" value="CAC5387882.1"/>
    <property type="molecule type" value="Genomic_DNA"/>
</dbReference>
<keyword evidence="2" id="KW-0472">Membrane</keyword>
<evidence type="ECO:0000313" key="3">
    <source>
        <dbReference type="EMBL" id="CAC5387882.1"/>
    </source>
</evidence>
<name>A0A6J8BW48_MYTCO</name>
<gene>
    <name evidence="3" type="ORF">MCOR_23163</name>
</gene>
<proteinExistence type="predicted"/>
<feature type="region of interest" description="Disordered" evidence="1">
    <location>
        <begin position="1"/>
        <end position="78"/>
    </location>
</feature>
<evidence type="ECO:0000256" key="1">
    <source>
        <dbReference type="SAM" id="MobiDB-lite"/>
    </source>
</evidence>
<dbReference type="OrthoDB" id="6157674at2759"/>
<protein>
    <submittedName>
        <fullName evidence="3">Uncharacterized protein</fullName>
    </submittedName>
</protein>
<reference evidence="3 4" key="1">
    <citation type="submission" date="2020-06" db="EMBL/GenBank/DDBJ databases">
        <authorList>
            <person name="Li R."/>
            <person name="Bekaert M."/>
        </authorList>
    </citation>
    <scope>NUCLEOTIDE SEQUENCE [LARGE SCALE GENOMIC DNA]</scope>
    <source>
        <strain evidence="4">wild</strain>
    </source>
</reference>
<dbReference type="Proteomes" id="UP000507470">
    <property type="component" value="Unassembled WGS sequence"/>
</dbReference>
<feature type="compositionally biased region" description="Low complexity" evidence="1">
    <location>
        <begin position="27"/>
        <end position="78"/>
    </location>
</feature>
<feature type="compositionally biased region" description="Polar residues" evidence="1">
    <location>
        <begin position="14"/>
        <end position="26"/>
    </location>
</feature>
<feature type="compositionally biased region" description="Low complexity" evidence="1">
    <location>
        <begin position="1"/>
        <end position="13"/>
    </location>
</feature>